<feature type="transmembrane region" description="Helical" evidence="1">
    <location>
        <begin position="35"/>
        <end position="57"/>
    </location>
</feature>
<dbReference type="PANTHER" id="PTHR35007">
    <property type="entry name" value="INTEGRAL MEMBRANE PROTEIN-RELATED"/>
    <property type="match status" value="1"/>
</dbReference>
<name>A0A6J7SPP5_9ZZZZ</name>
<feature type="transmembrane region" description="Helical" evidence="1">
    <location>
        <begin position="63"/>
        <end position="81"/>
    </location>
</feature>
<evidence type="ECO:0000256" key="1">
    <source>
        <dbReference type="SAM" id="Phobius"/>
    </source>
</evidence>
<dbReference type="AlphaFoldDB" id="A0A6J7SPP5"/>
<evidence type="ECO:0000313" key="2">
    <source>
        <dbReference type="EMBL" id="CAB5043394.1"/>
    </source>
</evidence>
<gene>
    <name evidence="2" type="ORF">UFOPK4237_01778</name>
</gene>
<reference evidence="2" key="1">
    <citation type="submission" date="2020-05" db="EMBL/GenBank/DDBJ databases">
        <authorList>
            <person name="Chiriac C."/>
            <person name="Salcher M."/>
            <person name="Ghai R."/>
            <person name="Kavagutti S V."/>
        </authorList>
    </citation>
    <scope>NUCLEOTIDE SEQUENCE</scope>
</reference>
<dbReference type="EMBL" id="CAFBPZ010000201">
    <property type="protein sequence ID" value="CAB5043394.1"/>
    <property type="molecule type" value="Genomic_DNA"/>
</dbReference>
<keyword evidence="1" id="KW-1133">Transmembrane helix</keyword>
<organism evidence="2">
    <name type="scientific">freshwater metagenome</name>
    <dbReference type="NCBI Taxonomy" id="449393"/>
    <lineage>
        <taxon>unclassified sequences</taxon>
        <taxon>metagenomes</taxon>
        <taxon>ecological metagenomes</taxon>
    </lineage>
</organism>
<accession>A0A6J7SPP5</accession>
<proteinExistence type="predicted"/>
<keyword evidence="1" id="KW-0472">Membrane</keyword>
<keyword evidence="1" id="KW-0812">Transmembrane</keyword>
<protein>
    <submittedName>
        <fullName evidence="2">Unannotated protein</fullName>
    </submittedName>
</protein>
<dbReference type="PANTHER" id="PTHR35007:SF4">
    <property type="entry name" value="CONSERVED TRANSMEMBRANE PROTEIN-RELATED"/>
    <property type="match status" value="1"/>
</dbReference>
<sequence>MSAAVGQLLQSSRQNEELRATLEAELAGPRATAKILSGLPLIGLLLGIMLGADPVGWLVGTPIGWGCLVAGVSLTAIGAAWSQRMVRGVERLL</sequence>